<evidence type="ECO:0000256" key="7">
    <source>
        <dbReference type="ARBA" id="ARBA00023125"/>
    </source>
</evidence>
<feature type="domain" description="C2H2-type" evidence="13">
    <location>
        <begin position="220"/>
        <end position="247"/>
    </location>
</feature>
<evidence type="ECO:0000256" key="12">
    <source>
        <dbReference type="SAM" id="MobiDB-lite"/>
    </source>
</evidence>
<sequence>MTLQCRTCAKVIYNTNAKNLFDMENKPLLQNVEMVAGTTLINDPELPTRICGCCLLDLNRALNHIQIFRDRFIKTQELLINCQILEDPGYCESENESEKLGNKEISKDSTTEQLKEELQDELLREEENNMTEFFEDNAQHADDLIASVQKEMYSDDSQGTIDKEYEALTDSEIPIETGQTYTPKTNNAGTLKMKKKYCSWKNLTEEQIVERKRQQRKRDCVCEVCGRYFNDQSNFKLHMLRHTGIKNYDCSQCDKLFYTEHLLQLHERIAHQGERPYSCKYCSKTFQSSTSRVIHERLHTNERPYSCEFCDKTFFSGSALNRHELIHTGVRLFSCDLCNKTFQRNTHLKAHLRSKMHEKVTKIVVQN</sequence>
<comment type="similarity">
    <text evidence="2">Belongs to the krueppel C2H2-type zinc-finger protein family.</text>
</comment>
<dbReference type="SMR" id="A0A0M3QXD6"/>
<feature type="compositionally biased region" description="Basic and acidic residues" evidence="12">
    <location>
        <begin position="96"/>
        <end position="112"/>
    </location>
</feature>
<dbReference type="PANTHER" id="PTHR23235:SF178">
    <property type="entry name" value="C2H2-TYPE DOMAIN-CONTAINING PROTEIN-RELATED"/>
    <property type="match status" value="1"/>
</dbReference>
<feature type="domain" description="C2H2-type" evidence="13">
    <location>
        <begin position="333"/>
        <end position="357"/>
    </location>
</feature>
<evidence type="ECO:0000256" key="8">
    <source>
        <dbReference type="ARBA" id="ARBA00023163"/>
    </source>
</evidence>
<keyword evidence="6 11" id="KW-0862">Zinc</keyword>
<dbReference type="STRING" id="30019.A0A0M3QXD6"/>
<organism evidence="15 16">
    <name type="scientific">Drosophila busckii</name>
    <name type="common">Fruit fly</name>
    <dbReference type="NCBI Taxonomy" id="30019"/>
    <lineage>
        <taxon>Eukaryota</taxon>
        <taxon>Metazoa</taxon>
        <taxon>Ecdysozoa</taxon>
        <taxon>Arthropoda</taxon>
        <taxon>Hexapoda</taxon>
        <taxon>Insecta</taxon>
        <taxon>Pterygota</taxon>
        <taxon>Neoptera</taxon>
        <taxon>Endopterygota</taxon>
        <taxon>Diptera</taxon>
        <taxon>Brachycera</taxon>
        <taxon>Muscomorpha</taxon>
        <taxon>Ephydroidea</taxon>
        <taxon>Drosophilidae</taxon>
        <taxon>Drosophila</taxon>
    </lineage>
</organism>
<dbReference type="EMBL" id="CP012526">
    <property type="protein sequence ID" value="ALC45743.1"/>
    <property type="molecule type" value="Genomic_DNA"/>
</dbReference>
<dbReference type="GO" id="GO:0000978">
    <property type="term" value="F:RNA polymerase II cis-regulatory region sequence-specific DNA binding"/>
    <property type="evidence" value="ECO:0007669"/>
    <property type="project" value="TreeGrafter"/>
</dbReference>
<dbReference type="Pfam" id="PF13894">
    <property type="entry name" value="zf-C2H2_4"/>
    <property type="match status" value="1"/>
</dbReference>
<evidence type="ECO:0000256" key="1">
    <source>
        <dbReference type="ARBA" id="ARBA00004123"/>
    </source>
</evidence>
<dbReference type="PROSITE" id="PS51915">
    <property type="entry name" value="ZAD"/>
    <property type="match status" value="1"/>
</dbReference>
<feature type="domain" description="C2H2-type" evidence="13">
    <location>
        <begin position="248"/>
        <end position="276"/>
    </location>
</feature>
<feature type="domain" description="C2H2-type" evidence="13">
    <location>
        <begin position="305"/>
        <end position="332"/>
    </location>
</feature>
<evidence type="ECO:0000256" key="3">
    <source>
        <dbReference type="ARBA" id="ARBA00022723"/>
    </source>
</evidence>
<dbReference type="PANTHER" id="PTHR23235">
    <property type="entry name" value="KRUEPPEL-LIKE TRANSCRIPTION FACTOR"/>
    <property type="match status" value="1"/>
</dbReference>
<protein>
    <submittedName>
        <fullName evidence="15">CG18764</fullName>
    </submittedName>
</protein>
<dbReference type="Pfam" id="PF00096">
    <property type="entry name" value="zf-C2H2"/>
    <property type="match status" value="2"/>
</dbReference>
<evidence type="ECO:0000256" key="9">
    <source>
        <dbReference type="ARBA" id="ARBA00023242"/>
    </source>
</evidence>
<comment type="subcellular location">
    <subcellularLocation>
        <location evidence="1">Nucleus</location>
    </subcellularLocation>
</comment>
<evidence type="ECO:0000313" key="16">
    <source>
        <dbReference type="Proteomes" id="UP000494163"/>
    </source>
</evidence>
<keyword evidence="3 11" id="KW-0479">Metal-binding</keyword>
<dbReference type="SUPFAM" id="SSF57667">
    <property type="entry name" value="beta-beta-alpha zinc fingers"/>
    <property type="match status" value="3"/>
</dbReference>
<reference evidence="15 16" key="1">
    <citation type="submission" date="2015-08" db="EMBL/GenBank/DDBJ databases">
        <title>Ancestral chromatin configuration constrains chromatin evolution on differentiating sex chromosomes in Drosophila.</title>
        <authorList>
            <person name="Zhou Q."/>
            <person name="Bachtrog D."/>
        </authorList>
    </citation>
    <scope>NUCLEOTIDE SEQUENCE [LARGE SCALE GENOMIC DNA]</scope>
    <source>
        <tissue evidence="15">Whole larvae</tissue>
    </source>
</reference>
<evidence type="ECO:0000256" key="2">
    <source>
        <dbReference type="ARBA" id="ARBA00006991"/>
    </source>
</evidence>
<evidence type="ECO:0000313" key="15">
    <source>
        <dbReference type="EMBL" id="ALC45743.1"/>
    </source>
</evidence>
<keyword evidence="9" id="KW-0539">Nucleus</keyword>
<dbReference type="Proteomes" id="UP000494163">
    <property type="component" value="Chromosome 3R"/>
</dbReference>
<dbReference type="GO" id="GO:0000981">
    <property type="term" value="F:DNA-binding transcription factor activity, RNA polymerase II-specific"/>
    <property type="evidence" value="ECO:0007669"/>
    <property type="project" value="TreeGrafter"/>
</dbReference>
<evidence type="ECO:0000259" key="14">
    <source>
        <dbReference type="PROSITE" id="PS51915"/>
    </source>
</evidence>
<dbReference type="FunFam" id="3.30.160.60:FF:000188">
    <property type="entry name" value="Zinc finger protein 787"/>
    <property type="match status" value="1"/>
</dbReference>
<keyword evidence="4" id="KW-0677">Repeat</keyword>
<evidence type="ECO:0000256" key="4">
    <source>
        <dbReference type="ARBA" id="ARBA00022737"/>
    </source>
</evidence>
<feature type="domain" description="ZAD" evidence="14">
    <location>
        <begin position="3"/>
        <end position="78"/>
    </location>
</feature>
<dbReference type="Gene3D" id="3.30.160.60">
    <property type="entry name" value="Classic Zinc Finger"/>
    <property type="match status" value="5"/>
</dbReference>
<evidence type="ECO:0000256" key="6">
    <source>
        <dbReference type="ARBA" id="ARBA00022833"/>
    </source>
</evidence>
<feature type="binding site" evidence="11">
    <location>
        <position position="8"/>
    </location>
    <ligand>
        <name>Zn(2+)</name>
        <dbReference type="ChEBI" id="CHEBI:29105"/>
    </ligand>
</feature>
<dbReference type="InterPro" id="IPR036236">
    <property type="entry name" value="Znf_C2H2_sf"/>
</dbReference>
<dbReference type="PROSITE" id="PS50157">
    <property type="entry name" value="ZINC_FINGER_C2H2_2"/>
    <property type="match status" value="5"/>
</dbReference>
<gene>
    <name evidence="15" type="ORF">Dbus_chr3Rg493</name>
</gene>
<dbReference type="InterPro" id="IPR012934">
    <property type="entry name" value="Znf_AD"/>
</dbReference>
<keyword evidence="5 10" id="KW-0863">Zinc-finger</keyword>
<dbReference type="InterPro" id="IPR013087">
    <property type="entry name" value="Znf_C2H2_type"/>
</dbReference>
<evidence type="ECO:0000256" key="11">
    <source>
        <dbReference type="PROSITE-ProRule" id="PRU01263"/>
    </source>
</evidence>
<dbReference type="FunFam" id="3.30.160.60:FF:000110">
    <property type="entry name" value="Zinc finger protein-like"/>
    <property type="match status" value="1"/>
</dbReference>
<name>A0A0M3QXD6_DROBS</name>
<dbReference type="OrthoDB" id="8685330at2759"/>
<dbReference type="Pfam" id="PF12874">
    <property type="entry name" value="zf-met"/>
    <property type="match status" value="1"/>
</dbReference>
<keyword evidence="7" id="KW-0238">DNA-binding</keyword>
<accession>A0A0M3QXD6</accession>
<evidence type="ECO:0000256" key="5">
    <source>
        <dbReference type="ARBA" id="ARBA00022771"/>
    </source>
</evidence>
<dbReference type="AlphaFoldDB" id="A0A0M3QXD6"/>
<dbReference type="PROSITE" id="PS00028">
    <property type="entry name" value="ZINC_FINGER_C2H2_1"/>
    <property type="match status" value="5"/>
</dbReference>
<feature type="domain" description="C2H2-type" evidence="13">
    <location>
        <begin position="277"/>
        <end position="304"/>
    </location>
</feature>
<feature type="binding site" evidence="11">
    <location>
        <position position="5"/>
    </location>
    <ligand>
        <name>Zn(2+)</name>
        <dbReference type="ChEBI" id="CHEBI:29105"/>
    </ligand>
</feature>
<feature type="binding site" evidence="11">
    <location>
        <position position="54"/>
    </location>
    <ligand>
        <name>Zn(2+)</name>
        <dbReference type="ChEBI" id="CHEBI:29105"/>
    </ligand>
</feature>
<proteinExistence type="inferred from homology"/>
<dbReference type="GO" id="GO:0008270">
    <property type="term" value="F:zinc ion binding"/>
    <property type="evidence" value="ECO:0007669"/>
    <property type="project" value="UniProtKB-UniRule"/>
</dbReference>
<feature type="non-terminal residue" evidence="15">
    <location>
        <position position="367"/>
    </location>
</feature>
<dbReference type="GO" id="GO:0005634">
    <property type="term" value="C:nucleus"/>
    <property type="evidence" value="ECO:0007669"/>
    <property type="project" value="UniProtKB-SubCell"/>
</dbReference>
<feature type="region of interest" description="Disordered" evidence="12">
    <location>
        <begin position="92"/>
        <end position="112"/>
    </location>
</feature>
<dbReference type="OMA" id="ICACCTL"/>
<dbReference type="FunFam" id="3.30.160.60:FF:000624">
    <property type="entry name" value="zinc finger protein 697"/>
    <property type="match status" value="1"/>
</dbReference>
<keyword evidence="8" id="KW-0804">Transcription</keyword>
<keyword evidence="16" id="KW-1185">Reference proteome</keyword>
<evidence type="ECO:0000259" key="13">
    <source>
        <dbReference type="PROSITE" id="PS50157"/>
    </source>
</evidence>
<feature type="binding site" evidence="11">
    <location>
        <position position="51"/>
    </location>
    <ligand>
        <name>Zn(2+)</name>
        <dbReference type="ChEBI" id="CHEBI:29105"/>
    </ligand>
</feature>
<dbReference type="SMART" id="SM00355">
    <property type="entry name" value="ZnF_C2H2"/>
    <property type="match status" value="5"/>
</dbReference>
<evidence type="ECO:0000256" key="10">
    <source>
        <dbReference type="PROSITE-ProRule" id="PRU00042"/>
    </source>
</evidence>